<organism evidence="1 2">
    <name type="scientific">Candidatus Giovannonibacteria bacterium GW2011_GWB1_47_6b</name>
    <dbReference type="NCBI Taxonomy" id="1618655"/>
    <lineage>
        <taxon>Bacteria</taxon>
        <taxon>Candidatus Giovannoniibacteriota</taxon>
    </lineage>
</organism>
<gene>
    <name evidence="1" type="ORF">UY02_C0012G0004</name>
</gene>
<evidence type="ECO:0000313" key="2">
    <source>
        <dbReference type="Proteomes" id="UP000034682"/>
    </source>
</evidence>
<comment type="caution">
    <text evidence="1">The sequence shown here is derived from an EMBL/GenBank/DDBJ whole genome shotgun (WGS) entry which is preliminary data.</text>
</comment>
<protein>
    <submittedName>
        <fullName evidence="1">Uncharacterized protein</fullName>
    </submittedName>
</protein>
<sequence>MLIALVVMLAVAGIVFYFAPDNIKEQGLAYISGIPFLPAEVKKAAEDIFATPEYKRGKLLQELETNLGTIQKTVEENVSAPTQAVKAIERTKEIVEEITKLNDDPTFIKQITNAVTEKLVDSGKACPTTGN</sequence>
<name>A0A0G1VF75_9BACT</name>
<proteinExistence type="predicted"/>
<reference evidence="1 2" key="1">
    <citation type="journal article" date="2015" name="Nature">
        <title>rRNA introns, odd ribosomes, and small enigmatic genomes across a large radiation of phyla.</title>
        <authorList>
            <person name="Brown C.T."/>
            <person name="Hug L.A."/>
            <person name="Thomas B.C."/>
            <person name="Sharon I."/>
            <person name="Castelle C.J."/>
            <person name="Singh A."/>
            <person name="Wilkins M.J."/>
            <person name="Williams K.H."/>
            <person name="Banfield J.F."/>
        </authorList>
    </citation>
    <scope>NUCLEOTIDE SEQUENCE [LARGE SCALE GENOMIC DNA]</scope>
</reference>
<dbReference type="Proteomes" id="UP000034682">
    <property type="component" value="Unassembled WGS sequence"/>
</dbReference>
<accession>A0A0G1VF75</accession>
<dbReference type="AlphaFoldDB" id="A0A0G1VF75"/>
<dbReference type="EMBL" id="LCOK01000012">
    <property type="protein sequence ID" value="KKU76798.1"/>
    <property type="molecule type" value="Genomic_DNA"/>
</dbReference>
<evidence type="ECO:0000313" key="1">
    <source>
        <dbReference type="EMBL" id="KKU76798.1"/>
    </source>
</evidence>